<protein>
    <submittedName>
        <fullName evidence="1">Uncharacterized protein</fullName>
    </submittedName>
</protein>
<organism evidence="1 2">
    <name type="scientific">Armillaria luteobubalina</name>
    <dbReference type="NCBI Taxonomy" id="153913"/>
    <lineage>
        <taxon>Eukaryota</taxon>
        <taxon>Fungi</taxon>
        <taxon>Dikarya</taxon>
        <taxon>Basidiomycota</taxon>
        <taxon>Agaricomycotina</taxon>
        <taxon>Agaricomycetes</taxon>
        <taxon>Agaricomycetidae</taxon>
        <taxon>Agaricales</taxon>
        <taxon>Marasmiineae</taxon>
        <taxon>Physalacriaceae</taxon>
        <taxon>Armillaria</taxon>
    </lineage>
</organism>
<comment type="caution">
    <text evidence="1">The sequence shown here is derived from an EMBL/GenBank/DDBJ whole genome shotgun (WGS) entry which is preliminary data.</text>
</comment>
<dbReference type="AlphaFoldDB" id="A0AA39UFS0"/>
<keyword evidence="2" id="KW-1185">Reference proteome</keyword>
<gene>
    <name evidence="1" type="ORF">EDD18DRAFT_1361101</name>
</gene>
<accession>A0AA39UFS0</accession>
<proteinExistence type="predicted"/>
<name>A0AA39UFS0_9AGAR</name>
<dbReference type="Proteomes" id="UP001175228">
    <property type="component" value="Unassembled WGS sequence"/>
</dbReference>
<reference evidence="1" key="1">
    <citation type="submission" date="2023-06" db="EMBL/GenBank/DDBJ databases">
        <authorList>
            <consortium name="Lawrence Berkeley National Laboratory"/>
            <person name="Ahrendt S."/>
            <person name="Sahu N."/>
            <person name="Indic B."/>
            <person name="Wong-Bajracharya J."/>
            <person name="Merenyi Z."/>
            <person name="Ke H.-M."/>
            <person name="Monk M."/>
            <person name="Kocsube S."/>
            <person name="Drula E."/>
            <person name="Lipzen A."/>
            <person name="Balint B."/>
            <person name="Henrissat B."/>
            <person name="Andreopoulos B."/>
            <person name="Martin F.M."/>
            <person name="Harder C.B."/>
            <person name="Rigling D."/>
            <person name="Ford K.L."/>
            <person name="Foster G.D."/>
            <person name="Pangilinan J."/>
            <person name="Papanicolaou A."/>
            <person name="Barry K."/>
            <person name="LaButti K."/>
            <person name="Viragh M."/>
            <person name="Koriabine M."/>
            <person name="Yan M."/>
            <person name="Riley R."/>
            <person name="Champramary S."/>
            <person name="Plett K.L."/>
            <person name="Tsai I.J."/>
            <person name="Slot J."/>
            <person name="Sipos G."/>
            <person name="Plett J."/>
            <person name="Nagy L.G."/>
            <person name="Grigoriev I.V."/>
        </authorList>
    </citation>
    <scope>NUCLEOTIDE SEQUENCE</scope>
    <source>
        <strain evidence="1">HWK02</strain>
    </source>
</reference>
<dbReference type="EMBL" id="JAUEPU010000051">
    <property type="protein sequence ID" value="KAK0485413.1"/>
    <property type="molecule type" value="Genomic_DNA"/>
</dbReference>
<sequence length="163" mass="18739">MAAAVGVASSVTTFIGNIVTLISCGNDVYDTRTEISLFLREPKHLRIYVFALDKFFRDEPQTAVAEDLEGVGRQSSRQYFQRGYEVTQVADKKLRVAPPQWKIVKKRLLWTLAETSVRDDHIIPIEVPRLPFSLPHTLNLYILPERQAFPSWQLRDDVDGFYN</sequence>
<evidence type="ECO:0000313" key="2">
    <source>
        <dbReference type="Proteomes" id="UP001175228"/>
    </source>
</evidence>
<evidence type="ECO:0000313" key="1">
    <source>
        <dbReference type="EMBL" id="KAK0485413.1"/>
    </source>
</evidence>